<evidence type="ECO:0000313" key="1">
    <source>
        <dbReference type="EMBL" id="GKV12427.1"/>
    </source>
</evidence>
<comment type="caution">
    <text evidence="1">The sequence shown here is derived from an EMBL/GenBank/DDBJ whole genome shotgun (WGS) entry which is preliminary data.</text>
</comment>
<keyword evidence="2" id="KW-1185">Reference proteome</keyword>
<gene>
    <name evidence="1" type="ORF">SLEP1_g23568</name>
</gene>
<dbReference type="Proteomes" id="UP001054252">
    <property type="component" value="Unassembled WGS sequence"/>
</dbReference>
<protein>
    <submittedName>
        <fullName evidence="1">Uncharacterized protein</fullName>
    </submittedName>
</protein>
<evidence type="ECO:0000313" key="2">
    <source>
        <dbReference type="Proteomes" id="UP001054252"/>
    </source>
</evidence>
<reference evidence="1 2" key="1">
    <citation type="journal article" date="2021" name="Commun. Biol.">
        <title>The genome of Shorea leprosula (Dipterocarpaceae) highlights the ecological relevance of drought in aseasonal tropical rainforests.</title>
        <authorList>
            <person name="Ng K.K.S."/>
            <person name="Kobayashi M.J."/>
            <person name="Fawcett J.A."/>
            <person name="Hatakeyama M."/>
            <person name="Paape T."/>
            <person name="Ng C.H."/>
            <person name="Ang C.C."/>
            <person name="Tnah L.H."/>
            <person name="Lee C.T."/>
            <person name="Nishiyama T."/>
            <person name="Sese J."/>
            <person name="O'Brien M.J."/>
            <person name="Copetti D."/>
            <person name="Mohd Noor M.I."/>
            <person name="Ong R.C."/>
            <person name="Putra M."/>
            <person name="Sireger I.Z."/>
            <person name="Indrioko S."/>
            <person name="Kosugi Y."/>
            <person name="Izuno A."/>
            <person name="Isagi Y."/>
            <person name="Lee S.L."/>
            <person name="Shimizu K.K."/>
        </authorList>
    </citation>
    <scope>NUCLEOTIDE SEQUENCE [LARGE SCALE GENOMIC DNA]</scope>
    <source>
        <strain evidence="1">214</strain>
    </source>
</reference>
<sequence length="132" mass="14404">MLSMLESEEDEPIQDLSSLITSLQQGLSLESLSGIFLCLTTMDTNEVTASIAVKDYNFASCSFSSSNLLKDEEDIIRHLLEASNDENDHGDFDKEVGVVELVRCGGEDLNGGGDELPAWSNGLWELEDEAAK</sequence>
<dbReference type="AlphaFoldDB" id="A0AAV5JMB2"/>
<organism evidence="1 2">
    <name type="scientific">Rubroshorea leprosula</name>
    <dbReference type="NCBI Taxonomy" id="152421"/>
    <lineage>
        <taxon>Eukaryota</taxon>
        <taxon>Viridiplantae</taxon>
        <taxon>Streptophyta</taxon>
        <taxon>Embryophyta</taxon>
        <taxon>Tracheophyta</taxon>
        <taxon>Spermatophyta</taxon>
        <taxon>Magnoliopsida</taxon>
        <taxon>eudicotyledons</taxon>
        <taxon>Gunneridae</taxon>
        <taxon>Pentapetalae</taxon>
        <taxon>rosids</taxon>
        <taxon>malvids</taxon>
        <taxon>Malvales</taxon>
        <taxon>Dipterocarpaceae</taxon>
        <taxon>Rubroshorea</taxon>
    </lineage>
</organism>
<dbReference type="EMBL" id="BPVZ01000036">
    <property type="protein sequence ID" value="GKV12427.1"/>
    <property type="molecule type" value="Genomic_DNA"/>
</dbReference>
<name>A0AAV5JMB2_9ROSI</name>
<accession>A0AAV5JMB2</accession>
<proteinExistence type="predicted"/>